<name>A0AB36XRF2_9VIBR</name>
<gene>
    <name evidence="2" type="ORF">BCT99_11135</name>
</gene>
<comment type="caution">
    <text evidence="2">The sequence shown here is derived from an EMBL/GenBank/DDBJ whole genome shotgun (WGS) entry which is preliminary data.</text>
</comment>
<accession>A0AB36XRF2</accession>
<evidence type="ECO:0000313" key="2">
    <source>
        <dbReference type="EMBL" id="PMK49405.1"/>
    </source>
</evidence>
<feature type="transmembrane region" description="Helical" evidence="1">
    <location>
        <begin position="67"/>
        <end position="90"/>
    </location>
</feature>
<reference evidence="2" key="3">
    <citation type="journal article" date="2018" name="Nature">
        <title>A major lineage of non-tailed dsDNA viruses as unrecognized killers of marine bacteria.</title>
        <authorList>
            <person name="Kauffman K.M."/>
            <person name="Hussain F.A."/>
            <person name="Yang J."/>
            <person name="Arevalo P."/>
            <person name="Brown J.M."/>
            <person name="Chang W.K."/>
            <person name="VanInsberghe D."/>
            <person name="Elsherbini J."/>
            <person name="Sharma R.S."/>
            <person name="Cutler M.B."/>
            <person name="Kelly L."/>
            <person name="Polz M.F."/>
        </authorList>
    </citation>
    <scope>NUCLEOTIDE SEQUENCE</scope>
    <source>
        <strain evidence="2">10N.261.52.F7</strain>
    </source>
</reference>
<protein>
    <submittedName>
        <fullName evidence="2">Uncharacterized protein</fullName>
    </submittedName>
</protein>
<dbReference type="EMBL" id="MCXM01000003">
    <property type="protein sequence ID" value="PMK49405.1"/>
    <property type="molecule type" value="Genomic_DNA"/>
</dbReference>
<proteinExistence type="predicted"/>
<organism evidence="2">
    <name type="scientific">Vibrio lentus</name>
    <dbReference type="NCBI Taxonomy" id="136468"/>
    <lineage>
        <taxon>Bacteria</taxon>
        <taxon>Pseudomonadati</taxon>
        <taxon>Pseudomonadota</taxon>
        <taxon>Gammaproteobacteria</taxon>
        <taxon>Vibrionales</taxon>
        <taxon>Vibrionaceae</taxon>
        <taxon>Vibrio</taxon>
    </lineage>
</organism>
<reference key="1">
    <citation type="submission" date="2016-07" db="EMBL/GenBank/DDBJ databases">
        <title>Nontailed viruses are major unrecognized killers of bacteria in the ocean.</title>
        <authorList>
            <person name="Kauffman K."/>
            <person name="Hussain F."/>
            <person name="Yang J."/>
            <person name="Arevalo P."/>
            <person name="Brown J."/>
            <person name="Cutler M."/>
            <person name="Kelly L."/>
            <person name="Polz M.F."/>
        </authorList>
    </citation>
    <scope>NUCLEOTIDE SEQUENCE [LARGE SCALE GENOMIC DNA]</scope>
    <source>
        <strain>10N.261.52.F7</strain>
    </source>
</reference>
<keyword evidence="1" id="KW-0812">Transmembrane</keyword>
<feature type="transmembrane region" description="Helical" evidence="1">
    <location>
        <begin position="102"/>
        <end position="123"/>
    </location>
</feature>
<reference evidence="2" key="2">
    <citation type="submission" date="2016-07" db="EMBL/GenBank/DDBJ databases">
        <authorList>
            <person name="Kauffman K."/>
            <person name="Arevalo P."/>
            <person name="Polz M.F."/>
        </authorList>
    </citation>
    <scope>NUCLEOTIDE SEQUENCE</scope>
    <source>
        <strain evidence="2">10N.261.52.F7</strain>
    </source>
</reference>
<feature type="transmembrane region" description="Helical" evidence="1">
    <location>
        <begin position="42"/>
        <end position="61"/>
    </location>
</feature>
<dbReference type="RefSeq" id="WP_157938704.1">
    <property type="nucleotide sequence ID" value="NZ_MCXJ01000004.1"/>
</dbReference>
<keyword evidence="1" id="KW-0472">Membrane</keyword>
<evidence type="ECO:0000256" key="1">
    <source>
        <dbReference type="SAM" id="Phobius"/>
    </source>
</evidence>
<sequence>MWIYEQSGLGFSPRLDIALMLSLLRFSGDVSALGAKYTTGVVLNYAGADIAGVLLFLVSLVEQLVWFYVLWGLKGIAIAGCFYEPCFAFLIHNLRTKAKRVITMIILVADLASTIGFISIVIVSRLHLARSQSCLSQT</sequence>
<dbReference type="AlphaFoldDB" id="A0AB36XRF2"/>
<keyword evidence="1" id="KW-1133">Transmembrane helix</keyword>